<evidence type="ECO:0000256" key="6">
    <source>
        <dbReference type="ARBA" id="ARBA00022692"/>
    </source>
</evidence>
<evidence type="ECO:0000313" key="14">
    <source>
        <dbReference type="Proteomes" id="UP001597373"/>
    </source>
</evidence>
<name>A0ABW5DH80_9HYPH</name>
<comment type="similarity">
    <text evidence="2 9">Belongs to the membrane fusion protein (MFP) (TC 8.A.1) family.</text>
</comment>
<dbReference type="Pfam" id="PF26002">
    <property type="entry name" value="Beta-barrel_AprE"/>
    <property type="match status" value="1"/>
</dbReference>
<keyword evidence="5 9" id="KW-0997">Cell inner membrane</keyword>
<dbReference type="EMBL" id="JBHUIR010000041">
    <property type="protein sequence ID" value="MFD2260488.1"/>
    <property type="molecule type" value="Genomic_DNA"/>
</dbReference>
<evidence type="ECO:0000256" key="3">
    <source>
        <dbReference type="ARBA" id="ARBA00022448"/>
    </source>
</evidence>
<dbReference type="Pfam" id="PF25994">
    <property type="entry name" value="HH_AprE"/>
    <property type="match status" value="1"/>
</dbReference>
<proteinExistence type="inferred from homology"/>
<dbReference type="PANTHER" id="PTHR30386:SF17">
    <property type="entry name" value="ALKALINE PROTEASE SECRETION PROTEIN APRE"/>
    <property type="match status" value="1"/>
</dbReference>
<keyword evidence="7 9" id="KW-1133">Transmembrane helix</keyword>
<accession>A0ABW5DH80</accession>
<dbReference type="InterPro" id="IPR058982">
    <property type="entry name" value="Beta-barrel_AprE"/>
</dbReference>
<keyword evidence="4 9" id="KW-1003">Cell membrane</keyword>
<comment type="caution">
    <text evidence="13">The sequence shown here is derived from an EMBL/GenBank/DDBJ whole genome shotgun (WGS) entry which is preliminary data.</text>
</comment>
<feature type="coiled-coil region" evidence="10">
    <location>
        <begin position="233"/>
        <end position="289"/>
    </location>
</feature>
<keyword evidence="10" id="KW-0175">Coiled coil</keyword>
<evidence type="ECO:0000256" key="9">
    <source>
        <dbReference type="RuleBase" id="RU365093"/>
    </source>
</evidence>
<keyword evidence="3 9" id="KW-0813">Transport</keyword>
<feature type="domain" description="AprE-like long alpha-helical hairpin" evidence="11">
    <location>
        <begin position="99"/>
        <end position="287"/>
    </location>
</feature>
<dbReference type="NCBIfam" id="TIGR01843">
    <property type="entry name" value="type_I_hlyD"/>
    <property type="match status" value="1"/>
</dbReference>
<dbReference type="PRINTS" id="PR01490">
    <property type="entry name" value="RTXTOXIND"/>
</dbReference>
<protein>
    <recommendedName>
        <fullName evidence="9">Membrane fusion protein (MFP) family protein</fullName>
    </recommendedName>
</protein>
<dbReference type="Gene3D" id="2.40.30.170">
    <property type="match status" value="1"/>
</dbReference>
<evidence type="ECO:0000256" key="8">
    <source>
        <dbReference type="ARBA" id="ARBA00023136"/>
    </source>
</evidence>
<keyword evidence="6 9" id="KW-0812">Transmembrane</keyword>
<gene>
    <name evidence="13" type="ORF">ACFSMZ_12035</name>
</gene>
<evidence type="ECO:0000259" key="11">
    <source>
        <dbReference type="Pfam" id="PF25994"/>
    </source>
</evidence>
<reference evidence="14" key="1">
    <citation type="journal article" date="2019" name="Int. J. Syst. Evol. Microbiol.">
        <title>The Global Catalogue of Microorganisms (GCM) 10K type strain sequencing project: providing services to taxonomists for standard genome sequencing and annotation.</title>
        <authorList>
            <consortium name="The Broad Institute Genomics Platform"/>
            <consortium name="The Broad Institute Genome Sequencing Center for Infectious Disease"/>
            <person name="Wu L."/>
            <person name="Ma J."/>
        </authorList>
    </citation>
    <scope>NUCLEOTIDE SEQUENCE [LARGE SCALE GENOMIC DNA]</scope>
    <source>
        <strain evidence="14">KCTC 23707</strain>
    </source>
</reference>
<evidence type="ECO:0000256" key="5">
    <source>
        <dbReference type="ARBA" id="ARBA00022519"/>
    </source>
</evidence>
<dbReference type="PANTHER" id="PTHR30386">
    <property type="entry name" value="MEMBRANE FUSION SUBUNIT OF EMRAB-TOLC MULTIDRUG EFFLUX PUMP"/>
    <property type="match status" value="1"/>
</dbReference>
<dbReference type="Proteomes" id="UP001597373">
    <property type="component" value="Unassembled WGS sequence"/>
</dbReference>
<evidence type="ECO:0000256" key="1">
    <source>
        <dbReference type="ARBA" id="ARBA00004377"/>
    </source>
</evidence>
<keyword evidence="14" id="KW-1185">Reference proteome</keyword>
<evidence type="ECO:0000313" key="13">
    <source>
        <dbReference type="EMBL" id="MFD2260488.1"/>
    </source>
</evidence>
<evidence type="ECO:0000259" key="12">
    <source>
        <dbReference type="Pfam" id="PF26002"/>
    </source>
</evidence>
<evidence type="ECO:0000256" key="7">
    <source>
        <dbReference type="ARBA" id="ARBA00022989"/>
    </source>
</evidence>
<feature type="domain" description="AprE-like beta-barrel" evidence="12">
    <location>
        <begin position="331"/>
        <end position="421"/>
    </location>
</feature>
<evidence type="ECO:0000256" key="10">
    <source>
        <dbReference type="SAM" id="Coils"/>
    </source>
</evidence>
<sequence length="445" mass="49802">MTDLTYASATEWYAEVPRSIRKPAMVGFVLLIVCFGGFCIWAFTAPLAAAVITQGRFVATGQNKIVQHYEGGIIQHILAREGDQVALNQPLIKLDETAARARQRQLYLRRLRLETMAARLTAQIGDEGTFQLPASVEEAMDDPEIREMVESQQLAFHVWREKLNNETSILEQSIRSLEFRAEGYAEHEKAMREQLELFNQELEGKKALQKKGLLRATEVMALQRAIAQAIGQLGQLSAQVAETRAQVVKFQQEIEQTKGVQREAALKELQEVQAELDTVREQEHEANTVLRRATIDAPVAGTVVRSYYHTPGGVIESGKPIMEILPADVPLIIEAQVKRTEIDNVRVGQNATIRLVALNQRTTPVLHGKVFYVSADALPAGQNSPGQEFYIARIELPASELERVRGFRPTPGMPAEVLIQTAERTFFSYLVKPIQDSMSRAFTEQ</sequence>
<evidence type="ECO:0000256" key="2">
    <source>
        <dbReference type="ARBA" id="ARBA00009477"/>
    </source>
</evidence>
<dbReference type="RefSeq" id="WP_345099409.1">
    <property type="nucleotide sequence ID" value="NZ_BAABGS010000059.1"/>
</dbReference>
<evidence type="ECO:0000256" key="4">
    <source>
        <dbReference type="ARBA" id="ARBA00022475"/>
    </source>
</evidence>
<dbReference type="InterPro" id="IPR058781">
    <property type="entry name" value="HH_AprE-like"/>
</dbReference>
<feature type="transmembrane region" description="Helical" evidence="9">
    <location>
        <begin position="28"/>
        <end position="52"/>
    </location>
</feature>
<dbReference type="InterPro" id="IPR010129">
    <property type="entry name" value="T1SS_HlyD"/>
</dbReference>
<organism evidence="13 14">
    <name type="scientific">Chelativorans composti</name>
    <dbReference type="NCBI Taxonomy" id="768533"/>
    <lineage>
        <taxon>Bacteria</taxon>
        <taxon>Pseudomonadati</taxon>
        <taxon>Pseudomonadota</taxon>
        <taxon>Alphaproteobacteria</taxon>
        <taxon>Hyphomicrobiales</taxon>
        <taxon>Phyllobacteriaceae</taxon>
        <taxon>Chelativorans</taxon>
    </lineage>
</organism>
<comment type="subcellular location">
    <subcellularLocation>
        <location evidence="1 9">Cell inner membrane</location>
        <topology evidence="1 9">Single-pass membrane protein</topology>
    </subcellularLocation>
</comment>
<keyword evidence="8 9" id="KW-0472">Membrane</keyword>
<dbReference type="InterPro" id="IPR050739">
    <property type="entry name" value="MFP"/>
</dbReference>